<dbReference type="InterPro" id="IPR029062">
    <property type="entry name" value="Class_I_gatase-like"/>
</dbReference>
<dbReference type="EMBL" id="FZNM01000017">
    <property type="protein sequence ID" value="SNR68846.1"/>
    <property type="molecule type" value="Genomic_DNA"/>
</dbReference>
<evidence type="ECO:0000313" key="17">
    <source>
        <dbReference type="EMBL" id="SNR68846.1"/>
    </source>
</evidence>
<evidence type="ECO:0000256" key="4">
    <source>
        <dbReference type="ARBA" id="ARBA00022559"/>
    </source>
</evidence>
<dbReference type="SUPFAM" id="SSF56634">
    <property type="entry name" value="Heme-dependent catalase-like"/>
    <property type="match status" value="1"/>
</dbReference>
<dbReference type="PROSITE" id="PS00438">
    <property type="entry name" value="CATALASE_2"/>
    <property type="match status" value="1"/>
</dbReference>
<evidence type="ECO:0000256" key="11">
    <source>
        <dbReference type="PIRSR" id="PIRSR038927-1"/>
    </source>
</evidence>
<dbReference type="Proteomes" id="UP000292859">
    <property type="component" value="Unassembled WGS sequence"/>
</dbReference>
<evidence type="ECO:0000256" key="8">
    <source>
        <dbReference type="ARBA" id="ARBA00023004"/>
    </source>
</evidence>
<gene>
    <name evidence="18" type="ORF">EYF88_16135</name>
    <name evidence="17" type="ORF">SAMN06265378_11725</name>
</gene>
<dbReference type="GO" id="GO:0020037">
    <property type="term" value="F:heme binding"/>
    <property type="evidence" value="ECO:0007669"/>
    <property type="project" value="UniProtKB-UniRule"/>
</dbReference>
<dbReference type="Proteomes" id="UP000198409">
    <property type="component" value="Unassembled WGS sequence"/>
</dbReference>
<evidence type="ECO:0000256" key="7">
    <source>
        <dbReference type="ARBA" id="ARBA00023002"/>
    </source>
</evidence>
<dbReference type="GO" id="GO:0006979">
    <property type="term" value="P:response to oxidative stress"/>
    <property type="evidence" value="ECO:0007669"/>
    <property type="project" value="InterPro"/>
</dbReference>
<evidence type="ECO:0000256" key="9">
    <source>
        <dbReference type="ARBA" id="ARBA00023324"/>
    </source>
</evidence>
<dbReference type="Gene3D" id="1.20.1370.20">
    <property type="match status" value="1"/>
</dbReference>
<dbReference type="GO" id="GO:0046872">
    <property type="term" value="F:metal ion binding"/>
    <property type="evidence" value="ECO:0007669"/>
    <property type="project" value="UniProtKB-KW"/>
</dbReference>
<keyword evidence="6 10" id="KW-0479">Metal-binding</keyword>
<feature type="active site" evidence="11">
    <location>
        <position position="75"/>
    </location>
</feature>
<dbReference type="InterPro" id="IPR020835">
    <property type="entry name" value="Catalase_sf"/>
</dbReference>
<dbReference type="CDD" id="cd03132">
    <property type="entry name" value="GATase1_catalase"/>
    <property type="match status" value="1"/>
</dbReference>
<feature type="binding site" evidence="13">
    <location>
        <position position="358"/>
    </location>
    <ligand>
        <name>heme</name>
        <dbReference type="ChEBI" id="CHEBI:30413"/>
    </ligand>
</feature>
<dbReference type="AlphaFoldDB" id="A0A238YC33"/>
<evidence type="ECO:0000313" key="20">
    <source>
        <dbReference type="Proteomes" id="UP000292859"/>
    </source>
</evidence>
<evidence type="ECO:0000313" key="19">
    <source>
        <dbReference type="Proteomes" id="UP000198409"/>
    </source>
</evidence>
<dbReference type="SMART" id="SM01060">
    <property type="entry name" value="Catalase"/>
    <property type="match status" value="1"/>
</dbReference>
<reference evidence="19" key="2">
    <citation type="submission" date="2017-06" db="EMBL/GenBank/DDBJ databases">
        <authorList>
            <person name="Varghese N."/>
            <person name="Submissions S."/>
        </authorList>
    </citation>
    <scope>NUCLEOTIDE SEQUENCE [LARGE SCALE GENOMIC DNA]</scope>
    <source>
        <strain evidence="19">DSM 26170</strain>
    </source>
</reference>
<evidence type="ECO:0000256" key="10">
    <source>
        <dbReference type="PIRNR" id="PIRNR038927"/>
    </source>
</evidence>
<evidence type="ECO:0000256" key="1">
    <source>
        <dbReference type="ARBA" id="ARBA00001971"/>
    </source>
</evidence>
<dbReference type="InterPro" id="IPR043156">
    <property type="entry name" value="Catalase_clade2_helical"/>
</dbReference>
<comment type="catalytic activity">
    <reaction evidence="10 14">
        <text>2 H2O2 = O2 + 2 H2O</text>
        <dbReference type="Rhea" id="RHEA:20309"/>
        <dbReference type="ChEBI" id="CHEBI:15377"/>
        <dbReference type="ChEBI" id="CHEBI:15379"/>
        <dbReference type="ChEBI" id="CHEBI:16240"/>
        <dbReference type="EC" id="1.11.1.6"/>
    </reaction>
</comment>
<dbReference type="Gene3D" id="2.40.180.10">
    <property type="entry name" value="Catalase core domain"/>
    <property type="match status" value="1"/>
</dbReference>
<dbReference type="InterPro" id="IPR024708">
    <property type="entry name" value="Catalase_AS"/>
</dbReference>
<feature type="active site" evidence="11">
    <location>
        <position position="148"/>
    </location>
</feature>
<dbReference type="GO" id="GO:0005829">
    <property type="term" value="C:cytosol"/>
    <property type="evidence" value="ECO:0007669"/>
    <property type="project" value="TreeGrafter"/>
</dbReference>
<feature type="binding site" evidence="13">
    <location>
        <position position="112"/>
    </location>
    <ligand>
        <name>heme</name>
        <dbReference type="ChEBI" id="CHEBI:30413"/>
    </ligand>
</feature>
<name>A0A238YC33_9RHOB</name>
<evidence type="ECO:0000313" key="18">
    <source>
        <dbReference type="EMBL" id="TBN46810.1"/>
    </source>
</evidence>
<comment type="similarity">
    <text evidence="2">Belongs to the catalase family. HPII subfamily.</text>
</comment>
<reference evidence="18 20" key="3">
    <citation type="submission" date="2019-02" db="EMBL/GenBank/DDBJ databases">
        <authorList>
            <person name="Zhang G."/>
        </authorList>
    </citation>
    <scope>NUCLEOTIDE SEQUENCE [LARGE SCALE GENOMIC DNA]</scope>
    <source>
        <strain evidence="18 20">CMB17</strain>
    </source>
</reference>
<dbReference type="OrthoDB" id="9761719at2"/>
<dbReference type="Pfam" id="PF06628">
    <property type="entry name" value="Catalase-rel"/>
    <property type="match status" value="1"/>
</dbReference>
<feature type="binding site" evidence="13">
    <location>
        <position position="161"/>
    </location>
    <ligand>
        <name>heme</name>
        <dbReference type="ChEBI" id="CHEBI:30413"/>
    </ligand>
</feature>
<feature type="region of interest" description="Disordered" evidence="15">
    <location>
        <begin position="1"/>
        <end position="47"/>
    </location>
</feature>
<reference evidence="17" key="1">
    <citation type="submission" date="2017-06" db="EMBL/GenBank/DDBJ databases">
        <authorList>
            <person name="Kim H.J."/>
            <person name="Triplett B.A."/>
        </authorList>
    </citation>
    <scope>NUCLEOTIDE SEQUENCE [LARGE SCALE GENOMIC DNA]</scope>
    <source>
        <strain evidence="17">DSM 26170</strain>
    </source>
</reference>
<feature type="binding site" evidence="13">
    <location>
        <position position="369"/>
    </location>
    <ligand>
        <name>heme</name>
        <dbReference type="ChEBI" id="CHEBI:30413"/>
    </ligand>
</feature>
<dbReference type="Gene3D" id="3.40.50.880">
    <property type="match status" value="1"/>
</dbReference>
<keyword evidence="4 10" id="KW-0575">Peroxidase</keyword>
<evidence type="ECO:0000256" key="13">
    <source>
        <dbReference type="PIRSR" id="PIRSR038927-3"/>
    </source>
</evidence>
<dbReference type="PRINTS" id="PR00067">
    <property type="entry name" value="CATALASE"/>
</dbReference>
<evidence type="ECO:0000259" key="16">
    <source>
        <dbReference type="SMART" id="SM01060"/>
    </source>
</evidence>
<dbReference type="EMBL" id="SIRL01000016">
    <property type="protein sequence ID" value="TBN46810.1"/>
    <property type="molecule type" value="Genomic_DNA"/>
</dbReference>
<evidence type="ECO:0000256" key="2">
    <source>
        <dbReference type="ARBA" id="ARBA00010660"/>
    </source>
</evidence>
<feature type="binding site" evidence="13">
    <location>
        <position position="72"/>
    </location>
    <ligand>
        <name>heme</name>
        <dbReference type="ChEBI" id="CHEBI:30413"/>
    </ligand>
</feature>
<evidence type="ECO:0000256" key="5">
    <source>
        <dbReference type="ARBA" id="ARBA00022617"/>
    </source>
</evidence>
<keyword evidence="7 10" id="KW-0560">Oxidoreductase</keyword>
<feature type="binding site" description="axial binding residue" evidence="12">
    <location>
        <position position="362"/>
    </location>
    <ligand>
        <name>heme</name>
        <dbReference type="ChEBI" id="CHEBI:30413"/>
    </ligand>
    <ligandPart>
        <name>Fe</name>
        <dbReference type="ChEBI" id="CHEBI:18248"/>
    </ligandPart>
</feature>
<evidence type="ECO:0000256" key="15">
    <source>
        <dbReference type="SAM" id="MobiDB-lite"/>
    </source>
</evidence>
<feature type="compositionally biased region" description="Polar residues" evidence="15">
    <location>
        <begin position="1"/>
        <end position="10"/>
    </location>
</feature>
<evidence type="ECO:0000256" key="12">
    <source>
        <dbReference type="PIRSR" id="PIRSR038927-2"/>
    </source>
</evidence>
<dbReference type="GO" id="GO:0042744">
    <property type="term" value="P:hydrogen peroxide catabolic process"/>
    <property type="evidence" value="ECO:0007669"/>
    <property type="project" value="UniProtKB-UniRule"/>
</dbReference>
<dbReference type="InterPro" id="IPR002226">
    <property type="entry name" value="Catalase_haem_BS"/>
</dbReference>
<dbReference type="PROSITE" id="PS51402">
    <property type="entry name" value="CATALASE_3"/>
    <property type="match status" value="1"/>
</dbReference>
<comment type="function">
    <text evidence="10">Decomposes hydrogen peroxide into water and oxygen; serves to protect cells from the toxic effects of hydrogen peroxide.</text>
</comment>
<sequence length="689" mass="75713">MSANDHASPTGNGGELHQQAGGDVPPLTTQVGAPVSDDQNSLRVGRRGPTLIEDQAFREKIFHFDHERIPERVVHARGYGAHGFFETYDSLSDITAADIFQRAGERTEVFVRFSTVAGSKGSFDLARDVRGFAVKFYTKEGNWDLVGNNIPVFFIQDAIKFPDLVHAAKPEPDSGFPQAQTAHDNFWDFISLMPESMHMIMWTMSDRAIPRSFRFMEGFGVHSFRFVNAEGDARFVKFHWKPKAGLQSVIWDEALRINGADPDFHRRDLWDAINAGDHPEWELGVQVFDDAFAESFDFDILDATKIIPEEILPVRPIGRMVLNRMPDNFFLETEQVAFQTGNIVPGIDFSEDPLLQGRNFSYLDTQLKRLGSPNFNHIPINAPRCPFHHFQQDGHMAMHNPRGRANYEPNGWGGAQGGPREVAQGGIRAVPVSYGGEKARIRSETFADHYSQARQFYVSQTPVERKHMADALIFELSKVKTVAIRLRMLSHLLNIHDDLAQAVAQGLGIADLPQPAKAAVPPRNDLPESPALSILKNGPDSFAGRKIGILVTDGSDAGEVKGIVDAAKAEGAMVMFVGPIVGSVTLSDGSELDLDEKVDGAPSAVFDAVAILPSADGVKMLAMMPAARDFAATAWAHYKFAAYNDAAQTLFAKAGLPKGLDKGFLPASDATGFVAACRGLRFWDRQDAA</sequence>
<evidence type="ECO:0000256" key="6">
    <source>
        <dbReference type="ARBA" id="ARBA00022723"/>
    </source>
</evidence>
<feature type="compositionally biased region" description="Polar residues" evidence="15">
    <location>
        <begin position="27"/>
        <end position="42"/>
    </location>
</feature>
<dbReference type="Pfam" id="PF00199">
    <property type="entry name" value="Catalase"/>
    <property type="match status" value="1"/>
</dbReference>
<evidence type="ECO:0000256" key="3">
    <source>
        <dbReference type="ARBA" id="ARBA00012314"/>
    </source>
</evidence>
<dbReference type="SUPFAM" id="SSF52317">
    <property type="entry name" value="Class I glutamine amidotransferase-like"/>
    <property type="match status" value="1"/>
</dbReference>
<dbReference type="FunFam" id="2.40.180.10:FF:000003">
    <property type="entry name" value="Catalase"/>
    <property type="match status" value="1"/>
</dbReference>
<dbReference type="PROSITE" id="PS00437">
    <property type="entry name" value="CATALASE_1"/>
    <property type="match status" value="1"/>
</dbReference>
<accession>A0A238YC33</accession>
<dbReference type="InterPro" id="IPR041399">
    <property type="entry name" value="Catalase_large_C"/>
</dbReference>
<feature type="domain" description="Catalase core" evidence="16">
    <location>
        <begin position="28"/>
        <end position="416"/>
    </location>
</feature>
<dbReference type="RefSeq" id="WP_089389227.1">
    <property type="nucleotide sequence ID" value="NZ_FZNM01000017.1"/>
</dbReference>
<protein>
    <recommendedName>
        <fullName evidence="3 10">Catalase</fullName>
        <ecNumber evidence="3 10">1.11.1.6</ecNumber>
    </recommendedName>
</protein>
<comment type="cofactor">
    <cofactor evidence="1 10 12">
        <name>heme</name>
        <dbReference type="ChEBI" id="CHEBI:30413"/>
    </cofactor>
</comment>
<dbReference type="PIRSF" id="PIRSF038927">
    <property type="entry name" value="Catalase_clade2"/>
    <property type="match status" value="1"/>
</dbReference>
<keyword evidence="8 10" id="KW-0408">Iron</keyword>
<dbReference type="InterPro" id="IPR010582">
    <property type="entry name" value="Catalase_immune_responsive"/>
</dbReference>
<keyword evidence="9 10" id="KW-0376">Hydrogen peroxide</keyword>
<dbReference type="InterPro" id="IPR024712">
    <property type="entry name" value="Catalase_clade2"/>
</dbReference>
<keyword evidence="20" id="KW-1185">Reference proteome</keyword>
<dbReference type="EC" id="1.11.1.6" evidence="3 10"/>
<dbReference type="InterPro" id="IPR018028">
    <property type="entry name" value="Catalase"/>
</dbReference>
<evidence type="ECO:0000256" key="14">
    <source>
        <dbReference type="RuleBase" id="RU000498"/>
    </source>
</evidence>
<dbReference type="GO" id="GO:0004096">
    <property type="term" value="F:catalase activity"/>
    <property type="evidence" value="ECO:0007669"/>
    <property type="project" value="UniProtKB-UniRule"/>
</dbReference>
<keyword evidence="5 10" id="KW-0349">Heme</keyword>
<dbReference type="InterPro" id="IPR011614">
    <property type="entry name" value="Catalase_core"/>
</dbReference>
<organism evidence="17 19">
    <name type="scientific">Paracoccus sediminis</name>
    <dbReference type="NCBI Taxonomy" id="1214787"/>
    <lineage>
        <taxon>Bacteria</taxon>
        <taxon>Pseudomonadati</taxon>
        <taxon>Pseudomonadota</taxon>
        <taxon>Alphaproteobacteria</taxon>
        <taxon>Rhodobacterales</taxon>
        <taxon>Paracoccaceae</taxon>
        <taxon>Paracoccus</taxon>
    </lineage>
</organism>
<dbReference type="PANTHER" id="PTHR42821">
    <property type="entry name" value="CATALASE"/>
    <property type="match status" value="1"/>
</dbReference>
<proteinExistence type="inferred from homology"/>
<dbReference type="PANTHER" id="PTHR42821:SF1">
    <property type="entry name" value="CATALASE-B"/>
    <property type="match status" value="1"/>
</dbReference>